<dbReference type="VEuPathDB" id="AmoebaDB:NAEGRDRAFT_58550"/>
<dbReference type="AlphaFoldDB" id="D2VKY5"/>
<gene>
    <name evidence="9" type="ORF">NAEGRDRAFT_58550</name>
</gene>
<dbReference type="eggNOG" id="KOG2867">
    <property type="taxonomic scope" value="Eukaryota"/>
</dbReference>
<keyword evidence="4 7" id="KW-0963">Cytoplasm</keyword>
<dbReference type="SUPFAM" id="SSF140984">
    <property type="entry name" value="PTPA-like"/>
    <property type="match status" value="1"/>
</dbReference>
<dbReference type="EMBL" id="GG738879">
    <property type="protein sequence ID" value="EFC42525.1"/>
    <property type="molecule type" value="Genomic_DNA"/>
</dbReference>
<accession>D2VKY5</accession>
<dbReference type="EC" id="5.2.1.8" evidence="7"/>
<evidence type="ECO:0000256" key="5">
    <source>
        <dbReference type="ARBA" id="ARBA00023110"/>
    </source>
</evidence>
<dbReference type="GO" id="GO:0007052">
    <property type="term" value="P:mitotic spindle organization"/>
    <property type="evidence" value="ECO:0007669"/>
    <property type="project" value="TreeGrafter"/>
</dbReference>
<dbReference type="GO" id="GO:0003755">
    <property type="term" value="F:peptidyl-prolyl cis-trans isomerase activity"/>
    <property type="evidence" value="ECO:0007669"/>
    <property type="project" value="UniProtKB-KW"/>
</dbReference>
<dbReference type="GO" id="GO:0005634">
    <property type="term" value="C:nucleus"/>
    <property type="evidence" value="ECO:0007669"/>
    <property type="project" value="TreeGrafter"/>
</dbReference>
<dbReference type="InterPro" id="IPR043170">
    <property type="entry name" value="PTPA_C_lid"/>
</dbReference>
<dbReference type="PANTHER" id="PTHR10012">
    <property type="entry name" value="SERINE/THREONINE-PROTEIN PHOSPHATASE 2A REGULATORY SUBUNIT B"/>
    <property type="match status" value="1"/>
</dbReference>
<evidence type="ECO:0000256" key="8">
    <source>
        <dbReference type="SAM" id="MobiDB-lite"/>
    </source>
</evidence>
<name>D2VKY5_NAEGR</name>
<dbReference type="GO" id="GO:0005737">
    <property type="term" value="C:cytoplasm"/>
    <property type="evidence" value="ECO:0007669"/>
    <property type="project" value="UniProtKB-SubCell"/>
</dbReference>
<dbReference type="GO" id="GO:0008160">
    <property type="term" value="F:protein tyrosine phosphatase activator activity"/>
    <property type="evidence" value="ECO:0007669"/>
    <property type="project" value="TreeGrafter"/>
</dbReference>
<dbReference type="GO" id="GO:0000159">
    <property type="term" value="C:protein phosphatase type 2A complex"/>
    <property type="evidence" value="ECO:0007669"/>
    <property type="project" value="TreeGrafter"/>
</dbReference>
<dbReference type="STRING" id="5762.D2VKY5"/>
<dbReference type="InParanoid" id="D2VKY5"/>
<keyword evidence="6 7" id="KW-0413">Isomerase</keyword>
<evidence type="ECO:0000256" key="1">
    <source>
        <dbReference type="ARBA" id="ARBA00000971"/>
    </source>
</evidence>
<dbReference type="PIRSF" id="PIRSF016325">
    <property type="entry name" value="Phstyr_phstse_ac"/>
    <property type="match status" value="1"/>
</dbReference>
<feature type="region of interest" description="Disordered" evidence="8">
    <location>
        <begin position="378"/>
        <end position="407"/>
    </location>
</feature>
<dbReference type="GeneID" id="8851746"/>
<proteinExistence type="inferred from homology"/>
<dbReference type="FunCoup" id="D2VKY5">
    <property type="interactions" value="49"/>
</dbReference>
<protein>
    <recommendedName>
        <fullName evidence="7">Serine/threonine-protein phosphatase 2A activator</fullName>
        <ecNumber evidence="7">5.2.1.8</ecNumber>
    </recommendedName>
    <alternativeName>
        <fullName evidence="7">Phosphotyrosyl phosphatase activator</fullName>
    </alternativeName>
</protein>
<dbReference type="InterPro" id="IPR004327">
    <property type="entry name" value="Phstyr_phstse_ac"/>
</dbReference>
<dbReference type="Gene3D" id="1.20.120.1150">
    <property type="match status" value="1"/>
</dbReference>
<comment type="function">
    <text evidence="7">PPIases accelerate the folding of proteins. It catalyzes the cis-trans isomerization of proline imidic peptide bonds in oligopeptides.</text>
</comment>
<dbReference type="Proteomes" id="UP000006671">
    <property type="component" value="Unassembled WGS sequence"/>
</dbReference>
<dbReference type="OrthoDB" id="16120at2759"/>
<dbReference type="FunFam" id="1.20.120.1150:FF:000002">
    <property type="entry name" value="Serine/threonine-protein phosphatase 2A activator"/>
    <property type="match status" value="1"/>
</dbReference>
<keyword evidence="5 7" id="KW-0697">Rotamase</keyword>
<dbReference type="PANTHER" id="PTHR10012:SF0">
    <property type="entry name" value="SERINE_THREONINE-PROTEIN PHOSPHATASE 2A ACTIVATOR"/>
    <property type="match status" value="1"/>
</dbReference>
<evidence type="ECO:0000256" key="4">
    <source>
        <dbReference type="ARBA" id="ARBA00022490"/>
    </source>
</evidence>
<evidence type="ECO:0000313" key="9">
    <source>
        <dbReference type="EMBL" id="EFC42525.1"/>
    </source>
</evidence>
<dbReference type="CDD" id="cd04087">
    <property type="entry name" value="PTPA"/>
    <property type="match status" value="1"/>
</dbReference>
<keyword evidence="10" id="KW-1185">Reference proteome</keyword>
<comment type="catalytic activity">
    <reaction evidence="1 7">
        <text>[protein]-peptidylproline (omega=180) = [protein]-peptidylproline (omega=0)</text>
        <dbReference type="Rhea" id="RHEA:16237"/>
        <dbReference type="Rhea" id="RHEA-COMP:10747"/>
        <dbReference type="Rhea" id="RHEA-COMP:10748"/>
        <dbReference type="ChEBI" id="CHEBI:83833"/>
        <dbReference type="ChEBI" id="CHEBI:83834"/>
        <dbReference type="EC" id="5.2.1.8"/>
    </reaction>
</comment>
<sequence length="407" mass="47056">MQQKLEQEFEAKLEVHDEEVPHKKIKTQHDMIKFKKSKAFLIFDNFVRELNESIKSKPLPSDANIKLSPVLEMVLTFFDDLEAYMEQFPPVEFRDGQTSRFGNLSYRDWSDKMSSEADRMMDSLLDKALEHSSPASDESGVYTMYNKKEEWHRKELSAYWKDSFGNKTRIDYGTGHEATFCAWMCCLARLNIVTLRDSFALVSVIFPRYIDFMRKVLLFYKLEPAGSHGVWGLDDHQFLTYIWGSSQLINNPEEIKPTSIHDRGLVERYSDRYLYLAGIDFINRVKKGPFGEHSPLLNDISGVPRWTKINSGLIKMYYDEVLFKFVVIQHFLFGKLLPFEVAEEKYANTSPPTTSLPNIDYSNIASVATTRMPTVTHNAPIQTTRPTPNTNPSQTQFTTVRPPINKP</sequence>
<evidence type="ECO:0000256" key="3">
    <source>
        <dbReference type="ARBA" id="ARBA00011019"/>
    </source>
</evidence>
<dbReference type="Pfam" id="PF03095">
    <property type="entry name" value="PTPA"/>
    <property type="match status" value="1"/>
</dbReference>
<dbReference type="KEGG" id="ngr:NAEGRDRAFT_58550"/>
<evidence type="ECO:0000256" key="6">
    <source>
        <dbReference type="ARBA" id="ARBA00023235"/>
    </source>
</evidence>
<reference evidence="9 10" key="1">
    <citation type="journal article" date="2010" name="Cell">
        <title>The genome of Naegleria gruberi illuminates early eukaryotic versatility.</title>
        <authorList>
            <person name="Fritz-Laylin L.K."/>
            <person name="Prochnik S.E."/>
            <person name="Ginger M.L."/>
            <person name="Dacks J.B."/>
            <person name="Carpenter M.L."/>
            <person name="Field M.C."/>
            <person name="Kuo A."/>
            <person name="Paredez A."/>
            <person name="Chapman J."/>
            <person name="Pham J."/>
            <person name="Shu S."/>
            <person name="Neupane R."/>
            <person name="Cipriano M."/>
            <person name="Mancuso J."/>
            <person name="Tu H."/>
            <person name="Salamov A."/>
            <person name="Lindquist E."/>
            <person name="Shapiro H."/>
            <person name="Lucas S."/>
            <person name="Grigoriev I.V."/>
            <person name="Cande W.Z."/>
            <person name="Fulton C."/>
            <person name="Rokhsar D.S."/>
            <person name="Dawson S.C."/>
        </authorList>
    </citation>
    <scope>NUCLEOTIDE SEQUENCE [LARGE SCALE GENOMIC DNA]</scope>
    <source>
        <strain evidence="9 10">NEG-M</strain>
    </source>
</reference>
<comment type="subcellular location">
    <subcellularLocation>
        <location evidence="2 7">Cytoplasm</location>
    </subcellularLocation>
</comment>
<evidence type="ECO:0000313" key="10">
    <source>
        <dbReference type="Proteomes" id="UP000006671"/>
    </source>
</evidence>
<evidence type="ECO:0000256" key="2">
    <source>
        <dbReference type="ARBA" id="ARBA00004496"/>
    </source>
</evidence>
<dbReference type="OMA" id="KNWYKVE"/>
<organism evidence="10">
    <name type="scientific">Naegleria gruberi</name>
    <name type="common">Amoeba</name>
    <dbReference type="NCBI Taxonomy" id="5762"/>
    <lineage>
        <taxon>Eukaryota</taxon>
        <taxon>Discoba</taxon>
        <taxon>Heterolobosea</taxon>
        <taxon>Tetramitia</taxon>
        <taxon>Eutetramitia</taxon>
        <taxon>Vahlkampfiidae</taxon>
        <taxon>Naegleria</taxon>
    </lineage>
</organism>
<dbReference type="RefSeq" id="XP_002675269.1">
    <property type="nucleotide sequence ID" value="XM_002675223.1"/>
</dbReference>
<evidence type="ECO:0000256" key="7">
    <source>
        <dbReference type="RuleBase" id="RU361210"/>
    </source>
</evidence>
<dbReference type="InterPro" id="IPR037218">
    <property type="entry name" value="PTPA_sf"/>
</dbReference>
<comment type="similarity">
    <text evidence="3 7">Belongs to the PTPA-type PPIase family.</text>
</comment>
<feature type="compositionally biased region" description="Polar residues" evidence="8">
    <location>
        <begin position="378"/>
        <end position="399"/>
    </location>
</feature>